<name>F0Y0S8_AURAN</name>
<evidence type="ECO:0000256" key="3">
    <source>
        <dbReference type="SAM" id="Phobius"/>
    </source>
</evidence>
<keyword evidence="1" id="KW-0175">Coiled coil</keyword>
<evidence type="ECO:0000259" key="4">
    <source>
        <dbReference type="PROSITE" id="PS50106"/>
    </source>
</evidence>
<keyword evidence="6" id="KW-1185">Reference proteome</keyword>
<feature type="transmembrane region" description="Helical" evidence="3">
    <location>
        <begin position="425"/>
        <end position="445"/>
    </location>
</feature>
<proteinExistence type="predicted"/>
<reference evidence="5 6" key="1">
    <citation type="journal article" date="2011" name="Proc. Natl. Acad. Sci. U.S.A.">
        <title>Niche of harmful alga Aureococcus anophagefferens revealed through ecogenomics.</title>
        <authorList>
            <person name="Gobler C.J."/>
            <person name="Berry D.L."/>
            <person name="Dyhrman S.T."/>
            <person name="Wilhelm S.W."/>
            <person name="Salamov A."/>
            <person name="Lobanov A.V."/>
            <person name="Zhang Y."/>
            <person name="Collier J.L."/>
            <person name="Wurch L.L."/>
            <person name="Kustka A.B."/>
            <person name="Dill B.D."/>
            <person name="Shah M."/>
            <person name="VerBerkmoes N.C."/>
            <person name="Kuo A."/>
            <person name="Terry A."/>
            <person name="Pangilinan J."/>
            <person name="Lindquist E.A."/>
            <person name="Lucas S."/>
            <person name="Paulsen I.T."/>
            <person name="Hattenrath-Lehmann T.K."/>
            <person name="Talmage S.C."/>
            <person name="Walker E.A."/>
            <person name="Koch F."/>
            <person name="Burson A.M."/>
            <person name="Marcoval M.A."/>
            <person name="Tang Y.Z."/>
            <person name="Lecleir G.R."/>
            <person name="Coyne K.J."/>
            <person name="Berg G.M."/>
            <person name="Bertrand E.M."/>
            <person name="Saito M.A."/>
            <person name="Gladyshev V.N."/>
            <person name="Grigoriev I.V."/>
        </authorList>
    </citation>
    <scope>NUCLEOTIDE SEQUENCE [LARGE SCALE GENOMIC DNA]</scope>
    <source>
        <strain evidence="6">CCMP 1984</strain>
    </source>
</reference>
<keyword evidence="3" id="KW-0812">Transmembrane</keyword>
<dbReference type="InParanoid" id="F0Y0S8"/>
<feature type="region of interest" description="Disordered" evidence="2">
    <location>
        <begin position="1"/>
        <end position="25"/>
    </location>
</feature>
<dbReference type="AlphaFoldDB" id="F0Y0S8"/>
<evidence type="ECO:0000256" key="1">
    <source>
        <dbReference type="SAM" id="Coils"/>
    </source>
</evidence>
<feature type="transmembrane region" description="Helical" evidence="3">
    <location>
        <begin position="370"/>
        <end position="387"/>
    </location>
</feature>
<feature type="transmembrane region" description="Helical" evidence="3">
    <location>
        <begin position="451"/>
        <end position="474"/>
    </location>
</feature>
<dbReference type="Proteomes" id="UP000002729">
    <property type="component" value="Unassembled WGS sequence"/>
</dbReference>
<feature type="coiled-coil region" evidence="1">
    <location>
        <begin position="262"/>
        <end position="289"/>
    </location>
</feature>
<keyword evidence="3" id="KW-1133">Transmembrane helix</keyword>
<dbReference type="GeneID" id="20223547"/>
<dbReference type="SUPFAM" id="SSF50156">
    <property type="entry name" value="PDZ domain-like"/>
    <property type="match status" value="1"/>
</dbReference>
<protein>
    <recommendedName>
        <fullName evidence="4">PDZ domain-containing protein</fullName>
    </recommendedName>
</protein>
<feature type="domain" description="PDZ" evidence="4">
    <location>
        <begin position="116"/>
        <end position="178"/>
    </location>
</feature>
<evidence type="ECO:0000313" key="5">
    <source>
        <dbReference type="EMBL" id="EGB11268.1"/>
    </source>
</evidence>
<dbReference type="OrthoDB" id="206178at2759"/>
<dbReference type="InterPro" id="IPR036034">
    <property type="entry name" value="PDZ_sf"/>
</dbReference>
<sequence>MKAAEDALETHRNASAEAAARHERDLAQLAADRDATAARADALEARRPADATEKVASLERRLDDAETLCASLKELLAAKDAQTRELLESAAARQAPAAAGDLPATKGGAGAAWRRRVTLETASMGVSLGVLDGALVVAEARGDAAAAGLEAGDVVVSVGDEDATDLEPKAAAAKVRKARDAGVRDIDFVFARRLGPREPAPESTPAADAAAAALERSDREAALERELEGTKRALDKAAAFARSLDAKHKESLRREKVRHELVGDASSRADALEKQLVEAKMQLAQTALENGELRMQLRGLWSLATAVLIHKITEKRGGAEKVLPRTAAATVDWSDAAALDAAFANWVEYDSSSTHAVLHSSLGVWLSPHYPILGFALCALNALALVGFARFFSAFYCAAAVVCWCGWFATGVLTLRGQRRRSRPLFLATNVVIGVACAAEALSSVGRASAYLVAFNLLWAATCGFGLGVVVAVFPHKTNSWRATLVSFKLWDSGGAVLWGLFYVARPTVGALYLFFGMSYLASMSTTLSVLSEAKYREVLRRADYLARSDARRYDDVWAALAAPRPPVAKVVEDGGTGPTPARALGWTPRPLAEQVADLGAAYAAAMAPAERRQKRQRAASVGALFREAVDLFPLVFAKLEALKGGGELGGGVKGVPRAFQKAWRSYAGDHRKLCDVVRASLVFDDVDEIAEALKRVVDDPDLVLVPQAPDKNRFAAPAGVFGYRDLQLAAVLRTDEAKKRKLDGHVFEIQLHLRAFEHLKREGGGHRTYVSSRNLRCS</sequence>
<accession>F0Y0S8</accession>
<dbReference type="EMBL" id="GL833122">
    <property type="protein sequence ID" value="EGB11268.1"/>
    <property type="molecule type" value="Genomic_DNA"/>
</dbReference>
<evidence type="ECO:0000313" key="6">
    <source>
        <dbReference type="Proteomes" id="UP000002729"/>
    </source>
</evidence>
<dbReference type="PROSITE" id="PS50106">
    <property type="entry name" value="PDZ"/>
    <property type="match status" value="1"/>
</dbReference>
<organism evidence="6">
    <name type="scientific">Aureococcus anophagefferens</name>
    <name type="common">Harmful bloom alga</name>
    <dbReference type="NCBI Taxonomy" id="44056"/>
    <lineage>
        <taxon>Eukaryota</taxon>
        <taxon>Sar</taxon>
        <taxon>Stramenopiles</taxon>
        <taxon>Ochrophyta</taxon>
        <taxon>Pelagophyceae</taxon>
        <taxon>Pelagomonadales</taxon>
        <taxon>Pelagomonadaceae</taxon>
        <taxon>Aureococcus</taxon>
    </lineage>
</organism>
<feature type="transmembrane region" description="Helical" evidence="3">
    <location>
        <begin position="393"/>
        <end position="413"/>
    </location>
</feature>
<keyword evidence="3" id="KW-0472">Membrane</keyword>
<dbReference type="RefSeq" id="XP_009033653.1">
    <property type="nucleotide sequence ID" value="XM_009035405.1"/>
</dbReference>
<evidence type="ECO:0000256" key="2">
    <source>
        <dbReference type="SAM" id="MobiDB-lite"/>
    </source>
</evidence>
<dbReference type="InterPro" id="IPR001478">
    <property type="entry name" value="PDZ"/>
</dbReference>
<dbReference type="KEGG" id="aaf:AURANDRAFT_61628"/>
<gene>
    <name evidence="5" type="ORF">AURANDRAFT_61628</name>
</gene>